<evidence type="ECO:0000313" key="2">
    <source>
        <dbReference type="Proteomes" id="UP000696485"/>
    </source>
</evidence>
<dbReference type="PANTHER" id="PTHR30041">
    <property type="entry name" value="ARSENATE REDUCTASE"/>
    <property type="match status" value="1"/>
</dbReference>
<evidence type="ECO:0008006" key="3">
    <source>
        <dbReference type="Google" id="ProtNLM"/>
    </source>
</evidence>
<organism evidence="1 2">
    <name type="scientific">Podila minutissima</name>
    <dbReference type="NCBI Taxonomy" id="64525"/>
    <lineage>
        <taxon>Eukaryota</taxon>
        <taxon>Fungi</taxon>
        <taxon>Fungi incertae sedis</taxon>
        <taxon>Mucoromycota</taxon>
        <taxon>Mortierellomycotina</taxon>
        <taxon>Mortierellomycetes</taxon>
        <taxon>Mortierellales</taxon>
        <taxon>Mortierellaceae</taxon>
        <taxon>Podila</taxon>
    </lineage>
</organism>
<comment type="caution">
    <text evidence="1">The sequence shown here is derived from an EMBL/GenBank/DDBJ whole genome shotgun (WGS) entry which is preliminary data.</text>
</comment>
<dbReference type="PROSITE" id="PS51353">
    <property type="entry name" value="ARSC"/>
    <property type="match status" value="1"/>
</dbReference>
<keyword evidence="2" id="KW-1185">Reference proteome</keyword>
<dbReference type="InterPro" id="IPR036249">
    <property type="entry name" value="Thioredoxin-like_sf"/>
</dbReference>
<dbReference type="GO" id="GO:0005739">
    <property type="term" value="C:mitochondrion"/>
    <property type="evidence" value="ECO:0007669"/>
    <property type="project" value="InterPro"/>
</dbReference>
<reference evidence="1" key="1">
    <citation type="journal article" date="2020" name="Fungal Divers.">
        <title>Resolving the Mortierellaceae phylogeny through synthesis of multi-gene phylogenetics and phylogenomics.</title>
        <authorList>
            <person name="Vandepol N."/>
            <person name="Liber J."/>
            <person name="Desiro A."/>
            <person name="Na H."/>
            <person name="Kennedy M."/>
            <person name="Barry K."/>
            <person name="Grigoriev I.V."/>
            <person name="Miller A.N."/>
            <person name="O'Donnell K."/>
            <person name="Stajich J.E."/>
            <person name="Bonito G."/>
        </authorList>
    </citation>
    <scope>NUCLEOTIDE SEQUENCE</scope>
    <source>
        <strain evidence="1">NVP1</strain>
    </source>
</reference>
<dbReference type="EMBL" id="JAAAUY010000337">
    <property type="protein sequence ID" value="KAF9331259.1"/>
    <property type="molecule type" value="Genomic_DNA"/>
</dbReference>
<name>A0A9P5SJB1_9FUNG</name>
<sequence length="125" mass="14054">MASRATITLFHNPKCSTSRNAAKLLAEASDSTNTFTIDTIEYLKHPLTKGQIKDILGFLDVEHHPEVYSEFLRKDAPKAETVEQVQEILVNDPTMLQRPLVVDWEKKKAVIGRPAEAVLDIVKDL</sequence>
<dbReference type="Proteomes" id="UP000696485">
    <property type="component" value="Unassembled WGS sequence"/>
</dbReference>
<protein>
    <recommendedName>
        <fullName evidence="3">Arsenate reductase</fullName>
    </recommendedName>
</protein>
<dbReference type="InterPro" id="IPR006660">
    <property type="entry name" value="Arsenate_reductase-like"/>
</dbReference>
<dbReference type="GO" id="GO:0016491">
    <property type="term" value="F:oxidoreductase activity"/>
    <property type="evidence" value="ECO:0007669"/>
    <property type="project" value="InterPro"/>
</dbReference>
<gene>
    <name evidence="1" type="ORF">BG006_005881</name>
</gene>
<dbReference type="InterPro" id="IPR012882">
    <property type="entry name" value="Fmp46"/>
</dbReference>
<evidence type="ECO:0000313" key="1">
    <source>
        <dbReference type="EMBL" id="KAF9331259.1"/>
    </source>
</evidence>
<dbReference type="AlphaFoldDB" id="A0A9P5SJB1"/>
<dbReference type="PANTHER" id="PTHR30041:SF4">
    <property type="entry name" value="ARSENATE REDUCTASE"/>
    <property type="match status" value="1"/>
</dbReference>
<dbReference type="Gene3D" id="3.40.30.10">
    <property type="entry name" value="Glutaredoxin"/>
    <property type="match status" value="1"/>
</dbReference>
<dbReference type="Pfam" id="PF07955">
    <property type="entry name" value="DUF1687"/>
    <property type="match status" value="1"/>
</dbReference>
<dbReference type="SUPFAM" id="SSF52833">
    <property type="entry name" value="Thioredoxin-like"/>
    <property type="match status" value="1"/>
</dbReference>
<accession>A0A9P5SJB1</accession>
<proteinExistence type="predicted"/>